<feature type="region of interest" description="Disordered" evidence="1">
    <location>
        <begin position="1"/>
        <end position="57"/>
    </location>
</feature>
<protein>
    <submittedName>
        <fullName evidence="2">Uncharacterized protein</fullName>
    </submittedName>
</protein>
<proteinExistence type="predicted"/>
<name>A0A9W6NDH2_9HYPH</name>
<evidence type="ECO:0000313" key="3">
    <source>
        <dbReference type="Proteomes" id="UP001143330"/>
    </source>
</evidence>
<evidence type="ECO:0000313" key="2">
    <source>
        <dbReference type="EMBL" id="GLK86923.1"/>
    </source>
</evidence>
<reference evidence="2" key="1">
    <citation type="journal article" date="2014" name="Int. J. Syst. Evol. Microbiol.">
        <title>Complete genome sequence of Corynebacterium casei LMG S-19264T (=DSM 44701T), isolated from a smear-ripened cheese.</title>
        <authorList>
            <consortium name="US DOE Joint Genome Institute (JGI-PGF)"/>
            <person name="Walter F."/>
            <person name="Albersmeier A."/>
            <person name="Kalinowski J."/>
            <person name="Ruckert C."/>
        </authorList>
    </citation>
    <scope>NUCLEOTIDE SEQUENCE</scope>
    <source>
        <strain evidence="2">VKM B-2789</strain>
    </source>
</reference>
<dbReference type="EMBL" id="BSFM01000023">
    <property type="protein sequence ID" value="GLK86923.1"/>
    <property type="molecule type" value="Genomic_DNA"/>
</dbReference>
<organism evidence="2 3">
    <name type="scientific">Ancylobacter defluvii</name>
    <dbReference type="NCBI Taxonomy" id="1282440"/>
    <lineage>
        <taxon>Bacteria</taxon>
        <taxon>Pseudomonadati</taxon>
        <taxon>Pseudomonadota</taxon>
        <taxon>Alphaproteobacteria</taxon>
        <taxon>Hyphomicrobiales</taxon>
        <taxon>Xanthobacteraceae</taxon>
        <taxon>Ancylobacter</taxon>
    </lineage>
</organism>
<sequence length="57" mass="5802">MAGSGWGTAVEPEPGLSARGIGREVSLSTPLPDGEREALESGKGANCVGVQPLRRTP</sequence>
<reference evidence="2" key="2">
    <citation type="submission" date="2023-01" db="EMBL/GenBank/DDBJ databases">
        <authorList>
            <person name="Sun Q."/>
            <person name="Evtushenko L."/>
        </authorList>
    </citation>
    <scope>NUCLEOTIDE SEQUENCE</scope>
    <source>
        <strain evidence="2">VKM B-2789</strain>
    </source>
</reference>
<dbReference type="Proteomes" id="UP001143330">
    <property type="component" value="Unassembled WGS sequence"/>
</dbReference>
<keyword evidence="3" id="KW-1185">Reference proteome</keyword>
<evidence type="ECO:0000256" key="1">
    <source>
        <dbReference type="SAM" id="MobiDB-lite"/>
    </source>
</evidence>
<gene>
    <name evidence="2" type="ORF">GCM10017653_49930</name>
</gene>
<accession>A0A9W6NDH2</accession>
<comment type="caution">
    <text evidence="2">The sequence shown here is derived from an EMBL/GenBank/DDBJ whole genome shotgun (WGS) entry which is preliminary data.</text>
</comment>
<dbReference type="AlphaFoldDB" id="A0A9W6NDH2"/>